<dbReference type="PANTHER" id="PTHR37321">
    <property type="entry name" value="EXPORTED PROTEIN-RELATED"/>
    <property type="match status" value="1"/>
</dbReference>
<evidence type="ECO:0000313" key="4">
    <source>
        <dbReference type="Proteomes" id="UP000886844"/>
    </source>
</evidence>
<gene>
    <name evidence="3" type="ORF">H9828_04305</name>
</gene>
<comment type="caution">
    <text evidence="3">The sequence shown here is derived from an EMBL/GenBank/DDBJ whole genome shotgun (WGS) entry which is preliminary data.</text>
</comment>
<accession>A0A9D1YZY0</accession>
<feature type="domain" description="GxGYxYP putative glycoside hydrolase third N-terminal" evidence="2">
    <location>
        <begin position="225"/>
        <end position="308"/>
    </location>
</feature>
<name>A0A9D1YZY0_9BACT</name>
<dbReference type="InterPro" id="IPR025832">
    <property type="entry name" value="GxGYxYP_C"/>
</dbReference>
<dbReference type="Pfam" id="PF20958">
    <property type="entry name" value="GxGYxYP_N_3rd"/>
    <property type="match status" value="1"/>
</dbReference>
<evidence type="ECO:0000259" key="1">
    <source>
        <dbReference type="Pfam" id="PF14323"/>
    </source>
</evidence>
<dbReference type="PANTHER" id="PTHR37321:SF1">
    <property type="entry name" value="EXPORTED PROTEIN"/>
    <property type="match status" value="1"/>
</dbReference>
<feature type="domain" description="GxGYxYP putative glycoside hydrolase C-terminal" evidence="1">
    <location>
        <begin position="335"/>
        <end position="548"/>
    </location>
</feature>
<dbReference type="Proteomes" id="UP000886844">
    <property type="component" value="Unassembled WGS sequence"/>
</dbReference>
<protein>
    <submittedName>
        <fullName evidence="3">Uncharacterized protein</fullName>
    </submittedName>
</protein>
<sequence length="628" mass="71563">MKKLLLLILTVPFLGVSGSARELPKESINKDTAAFSYNWHPYLSKLPKRYWNCTGVLNNPERNSLDVAAPDNGLRHHLLTQSMAGLVYRAIQQGKSSTAIWMGSPHEHSGYAVSHRALQEMGMKSLGEISALELATTKMKAPNDVKHLFDGYVLTDLERNPESNIVASVASHVYNALIVDVRDKELFDKAGYKMLYDAREKTTRDSWREFRDRCDNRALVLMPVQTAELREFAIANNLFVVNLNHVYGDSSQGDNFDLFEEILAWLKPNSPVYGWDQGIDENKIADYISRWGNQSLPYDWGYNTTMTSVVYPQRQDYPGVKHIDPAKIDYDLDRKFVSYYLTDGDNIQWMMGGFDGLWYGHPKSAQMKMTYGVALANTTMIGPAQMAHLCQMQPEEVSLFERCSYFFLDTYATCKDRIPALKQLAEAEARHMQMHDCRILGTVTLKDAGTPEALEGYRILIEANDQLDGILAIQYSPYADGEGRVFWFKNKKGYEIPVICTKYSIWNTGTINHDFEGSPAFVARKLRTDTGAASKYSLICVHAWSKFLDQGTSEDEISENIVGYETIPWDRPDMIHSAGAAELCTRRLGEEFQVVNAEELIWRLRMERDPVRTRAAIEELRQERSKHR</sequence>
<evidence type="ECO:0000259" key="2">
    <source>
        <dbReference type="Pfam" id="PF20958"/>
    </source>
</evidence>
<organism evidence="3 4">
    <name type="scientific">Candidatus Alistipes intestinigallinarum</name>
    <dbReference type="NCBI Taxonomy" id="2838440"/>
    <lineage>
        <taxon>Bacteria</taxon>
        <taxon>Pseudomonadati</taxon>
        <taxon>Bacteroidota</taxon>
        <taxon>Bacteroidia</taxon>
        <taxon>Bacteroidales</taxon>
        <taxon>Rikenellaceae</taxon>
        <taxon>Alistipes</taxon>
    </lineage>
</organism>
<dbReference type="InterPro" id="IPR048309">
    <property type="entry name" value="GxGYxYP_N_3rd"/>
</dbReference>
<reference evidence="3" key="2">
    <citation type="submission" date="2021-04" db="EMBL/GenBank/DDBJ databases">
        <authorList>
            <person name="Gilroy R."/>
        </authorList>
    </citation>
    <scope>NUCLEOTIDE SEQUENCE</scope>
    <source>
        <strain evidence="3">5134</strain>
    </source>
</reference>
<dbReference type="InterPro" id="IPR038410">
    <property type="entry name" value="GxGYxYP_C_sf"/>
</dbReference>
<dbReference type="Pfam" id="PF14323">
    <property type="entry name" value="GxGYxYP_C"/>
    <property type="match status" value="1"/>
</dbReference>
<dbReference type="Gene3D" id="3.20.20.490">
    <property type="entry name" value="GxGYxYP glycoside hydrolase, C-terminal domain"/>
    <property type="match status" value="1"/>
</dbReference>
<dbReference type="AlphaFoldDB" id="A0A9D1YZY0"/>
<reference evidence="3" key="1">
    <citation type="journal article" date="2021" name="PeerJ">
        <title>Extensive microbial diversity within the chicken gut microbiome revealed by metagenomics and culture.</title>
        <authorList>
            <person name="Gilroy R."/>
            <person name="Ravi A."/>
            <person name="Getino M."/>
            <person name="Pursley I."/>
            <person name="Horton D.L."/>
            <person name="Alikhan N.F."/>
            <person name="Baker D."/>
            <person name="Gharbi K."/>
            <person name="Hall N."/>
            <person name="Watson M."/>
            <person name="Adriaenssens E.M."/>
            <person name="Foster-Nyarko E."/>
            <person name="Jarju S."/>
            <person name="Secka A."/>
            <person name="Antonio M."/>
            <person name="Oren A."/>
            <person name="Chaudhuri R.R."/>
            <person name="La Ragione R."/>
            <person name="Hildebrand F."/>
            <person name="Pallen M.J."/>
        </authorList>
    </citation>
    <scope>NUCLEOTIDE SEQUENCE</scope>
    <source>
        <strain evidence="3">5134</strain>
    </source>
</reference>
<evidence type="ECO:0000313" key="3">
    <source>
        <dbReference type="EMBL" id="HIY68620.1"/>
    </source>
</evidence>
<dbReference type="EMBL" id="DXDA01000036">
    <property type="protein sequence ID" value="HIY68620.1"/>
    <property type="molecule type" value="Genomic_DNA"/>
</dbReference>
<proteinExistence type="predicted"/>